<proteinExistence type="predicted"/>
<evidence type="ECO:0000313" key="1">
    <source>
        <dbReference type="EMBL" id="QLI66463.1"/>
    </source>
</evidence>
<dbReference type="EMBL" id="CP058933">
    <property type="protein sequence ID" value="QLI66463.1"/>
    <property type="molecule type" value="Genomic_DNA"/>
</dbReference>
<accession>A0A7D5YZ63</accession>
<gene>
    <name evidence="1" type="ORF">G6M90_00g049620</name>
</gene>
<reference evidence="1 2" key="1">
    <citation type="submission" date="2020-07" db="EMBL/GenBank/DDBJ databases">
        <title>Telomere length de novo assembly of all 7 chromosomes of the fungus, Metarhizium brunneum, using a novel assembly pipeline.</title>
        <authorList>
            <person name="Saud z."/>
            <person name="Kortsinoglou A."/>
            <person name="Kouvelis V.N."/>
            <person name="Butt T.M."/>
        </authorList>
    </citation>
    <scope>NUCLEOTIDE SEQUENCE [LARGE SCALE GENOMIC DNA]</scope>
    <source>
        <strain evidence="1 2">4556</strain>
    </source>
</reference>
<protein>
    <submittedName>
        <fullName evidence="1">Uncharacterized protein</fullName>
    </submittedName>
</protein>
<evidence type="ECO:0000313" key="2">
    <source>
        <dbReference type="Proteomes" id="UP000510686"/>
    </source>
</evidence>
<keyword evidence="2" id="KW-1185">Reference proteome</keyword>
<sequence>MRWKRKDDDSTHDKIKLELADTLDSRHWAAEREPGSQAAVATATIIVDLAVQPCL</sequence>
<organism evidence="1 2">
    <name type="scientific">Metarhizium brunneum</name>
    <dbReference type="NCBI Taxonomy" id="500148"/>
    <lineage>
        <taxon>Eukaryota</taxon>
        <taxon>Fungi</taxon>
        <taxon>Dikarya</taxon>
        <taxon>Ascomycota</taxon>
        <taxon>Pezizomycotina</taxon>
        <taxon>Sordariomycetes</taxon>
        <taxon>Hypocreomycetidae</taxon>
        <taxon>Hypocreales</taxon>
        <taxon>Clavicipitaceae</taxon>
        <taxon>Metarhizium</taxon>
    </lineage>
</organism>
<dbReference type="KEGG" id="mbrn:90967745"/>
<dbReference type="Proteomes" id="UP000510686">
    <property type="component" value="Chromosome 2"/>
</dbReference>
<dbReference type="AlphaFoldDB" id="A0A7D5YZ63"/>
<dbReference type="GeneID" id="90967745"/>
<name>A0A7D5YZ63_9HYPO</name>
<dbReference type="RefSeq" id="XP_065986156.1">
    <property type="nucleotide sequence ID" value="XM_066130470.1"/>
</dbReference>